<dbReference type="HOGENOM" id="CLU_117970_0_0_2"/>
<reference evidence="3 4" key="1">
    <citation type="submission" date="2011-05" db="EMBL/GenBank/DDBJ databases">
        <title>Complete sequence of Methanotorris igneus Kol 5.</title>
        <authorList>
            <consortium name="US DOE Joint Genome Institute"/>
            <person name="Lucas S."/>
            <person name="Han J."/>
            <person name="Lapidus A."/>
            <person name="Cheng J.-F."/>
            <person name="Goodwin L."/>
            <person name="Pitluck S."/>
            <person name="Peters L."/>
            <person name="Mikhailova N."/>
            <person name="Chertkov O."/>
            <person name="Han C."/>
            <person name="Tapia R."/>
            <person name="Land M."/>
            <person name="Hauser L."/>
            <person name="Kyrpides N."/>
            <person name="Ivanova N."/>
            <person name="Pagani I."/>
            <person name="Sieprawska-Lupa M."/>
            <person name="Whitman W."/>
            <person name="Woyke T."/>
        </authorList>
    </citation>
    <scope>NUCLEOTIDE SEQUENCE [LARGE SCALE GENOMIC DNA]</scope>
    <source>
        <strain evidence="4">DSM 5666 / JCM 11834 / Kol 5</strain>
    </source>
</reference>
<gene>
    <name evidence="3" type="ordered locus">Metig_1673</name>
</gene>
<sequence length="211" mass="24233">MLTKLKNLFSKNKNPLNIPLNKLKESKIKLDIQVKKLEDEISKIDNQIAMLFEKAKSSKSKSEELTIATKIKTLSQRKKQLQNSHALLNKQMRFVDNLLVIKENEEILKSTPLWNTLNSMSPQELENHLINMKINSENIIGTLNNALGITDDMLSSASEEHDEDIADILNTIHAVKEGELDIDDAKEIVSDEKKQEKEDDFERELRKVLKE</sequence>
<accession>F6BBS5</accession>
<dbReference type="AlphaFoldDB" id="F6BBS5"/>
<keyword evidence="4" id="KW-1185">Reference proteome</keyword>
<dbReference type="RefSeq" id="WP_013799796.1">
    <property type="nucleotide sequence ID" value="NC_015562.1"/>
</dbReference>
<evidence type="ECO:0000256" key="2">
    <source>
        <dbReference type="SAM" id="MobiDB-lite"/>
    </source>
</evidence>
<dbReference type="STRING" id="880724.Metig_1673"/>
<dbReference type="GeneID" id="10644546"/>
<protein>
    <submittedName>
        <fullName evidence="3">Uncharacterized protein</fullName>
    </submittedName>
</protein>
<evidence type="ECO:0000256" key="1">
    <source>
        <dbReference type="SAM" id="Coils"/>
    </source>
</evidence>
<feature type="region of interest" description="Disordered" evidence="2">
    <location>
        <begin position="191"/>
        <end position="211"/>
    </location>
</feature>
<evidence type="ECO:0000313" key="4">
    <source>
        <dbReference type="Proteomes" id="UP000009227"/>
    </source>
</evidence>
<dbReference type="KEGG" id="mig:Metig_1673"/>
<proteinExistence type="predicted"/>
<name>F6BBS5_METIK</name>
<organism evidence="4">
    <name type="scientific">Methanotorris igneus (strain DSM 5666 / JCM 11834 / Kol 5)</name>
    <dbReference type="NCBI Taxonomy" id="880724"/>
    <lineage>
        <taxon>Archaea</taxon>
        <taxon>Methanobacteriati</taxon>
        <taxon>Methanobacteriota</taxon>
        <taxon>Methanomada group</taxon>
        <taxon>Methanococci</taxon>
        <taxon>Methanococcales</taxon>
        <taxon>Methanocaldococcaceae</taxon>
        <taxon>Methanotorris</taxon>
    </lineage>
</organism>
<dbReference type="Proteomes" id="UP000009227">
    <property type="component" value="Chromosome"/>
</dbReference>
<evidence type="ECO:0000313" key="3">
    <source>
        <dbReference type="EMBL" id="AEF97205.1"/>
    </source>
</evidence>
<dbReference type="OrthoDB" id="99226at2157"/>
<dbReference type="EMBL" id="CP002737">
    <property type="protein sequence ID" value="AEF97205.1"/>
    <property type="molecule type" value="Genomic_DNA"/>
</dbReference>
<feature type="coiled-coil region" evidence="1">
    <location>
        <begin position="20"/>
        <end position="91"/>
    </location>
</feature>
<keyword evidence="1" id="KW-0175">Coiled coil</keyword>